<organism evidence="1 2">
    <name type="scientific">Neoroseomonas soli</name>
    <dbReference type="NCBI Taxonomy" id="1081025"/>
    <lineage>
        <taxon>Bacteria</taxon>
        <taxon>Pseudomonadati</taxon>
        <taxon>Pseudomonadota</taxon>
        <taxon>Alphaproteobacteria</taxon>
        <taxon>Acetobacterales</taxon>
        <taxon>Acetobacteraceae</taxon>
        <taxon>Neoroseomonas</taxon>
    </lineage>
</organism>
<keyword evidence="2" id="KW-1185">Reference proteome</keyword>
<dbReference type="SUPFAM" id="SSF55331">
    <property type="entry name" value="Tautomerase/MIF"/>
    <property type="match status" value="1"/>
</dbReference>
<dbReference type="InterPro" id="IPR037479">
    <property type="entry name" value="Tauto_MSAD"/>
</dbReference>
<dbReference type="Pfam" id="PF14552">
    <property type="entry name" value="Tautomerase_2"/>
    <property type="match status" value="1"/>
</dbReference>
<dbReference type="Gene3D" id="3.30.429.10">
    <property type="entry name" value="Macrophage Migration Inhibitory Factor"/>
    <property type="match status" value="1"/>
</dbReference>
<dbReference type="Proteomes" id="UP001138751">
    <property type="component" value="Unassembled WGS sequence"/>
</dbReference>
<dbReference type="AlphaFoldDB" id="A0A9X9WZG2"/>
<dbReference type="EMBL" id="JAAEDM010000043">
    <property type="protein sequence ID" value="MBR0672541.1"/>
    <property type="molecule type" value="Genomic_DNA"/>
</dbReference>
<protein>
    <submittedName>
        <fullName evidence="1">Tautomerase family protein</fullName>
    </submittedName>
</protein>
<evidence type="ECO:0000313" key="1">
    <source>
        <dbReference type="EMBL" id="MBR0672541.1"/>
    </source>
</evidence>
<name>A0A9X9WZG2_9PROT</name>
<gene>
    <name evidence="1" type="ORF">GXW76_15280</name>
</gene>
<proteinExistence type="predicted"/>
<accession>A0A9X9WZG2</accession>
<dbReference type="PANTHER" id="PTHR38460:SF1">
    <property type="entry name" value="TAUTOMERASE YOLI-RELATED"/>
    <property type="match status" value="1"/>
</dbReference>
<dbReference type="InterPro" id="IPR014347">
    <property type="entry name" value="Tautomerase/MIF_sf"/>
</dbReference>
<reference evidence="1" key="1">
    <citation type="submission" date="2020-01" db="EMBL/GenBank/DDBJ databases">
        <authorList>
            <person name="Rat A."/>
        </authorList>
    </citation>
    <scope>NUCLEOTIDE SEQUENCE</scope>
    <source>
        <strain evidence="1">LMG 31231</strain>
    </source>
</reference>
<sequence length="131" mass="14332">MPLVRIHIPQGWPEARIAAFGDAIHDALIETVDVPPEDRFQVIAEHAPHRLIMDPAYFGVDRGPGASVVHITFRRGRSDEKKRALYDAIARRAKAAGIRAQDVMVVLQENAAIDWSFGAGVAQMSPAEVVA</sequence>
<reference evidence="1" key="2">
    <citation type="journal article" date="2021" name="Syst. Appl. Microbiol.">
        <title>Roseomonas hellenica sp. nov., isolated from roots of wild-growing Alkanna tinctoria.</title>
        <authorList>
            <person name="Rat A."/>
            <person name="Naranjo H.D."/>
            <person name="Lebbe L."/>
            <person name="Cnockaert M."/>
            <person name="Krigas N."/>
            <person name="Grigoriadou K."/>
            <person name="Maloupa E."/>
            <person name="Willems A."/>
        </authorList>
    </citation>
    <scope>NUCLEOTIDE SEQUENCE</scope>
    <source>
        <strain evidence="1">LMG 31231</strain>
    </source>
</reference>
<comment type="caution">
    <text evidence="1">The sequence shown here is derived from an EMBL/GenBank/DDBJ whole genome shotgun (WGS) entry which is preliminary data.</text>
</comment>
<evidence type="ECO:0000313" key="2">
    <source>
        <dbReference type="Proteomes" id="UP001138751"/>
    </source>
</evidence>
<dbReference type="PANTHER" id="PTHR38460">
    <property type="entry name" value="TAUTOMERASE YOLI-RELATED"/>
    <property type="match status" value="1"/>
</dbReference>
<dbReference type="RefSeq" id="WP_211862957.1">
    <property type="nucleotide sequence ID" value="NZ_JAAEDM010000043.1"/>
</dbReference>